<name>A0ABU6UPY7_9FABA</name>
<gene>
    <name evidence="1" type="ORF">PIB30_065440</name>
</gene>
<sequence length="124" mass="14359">MYESWQQRAAKRLRELFHEIRKKGAPPGWILEDIFGHEVSTRTHTRKKDREWVDKRSHDCKEAFEAERNRPEAKWRAIIDAGGLESPPIDDEAIWLRIAGGCMKGRIYAYGKGVVPAYSVPLII</sequence>
<evidence type="ECO:0000313" key="2">
    <source>
        <dbReference type="Proteomes" id="UP001341840"/>
    </source>
</evidence>
<organism evidence="1 2">
    <name type="scientific">Stylosanthes scabra</name>
    <dbReference type="NCBI Taxonomy" id="79078"/>
    <lineage>
        <taxon>Eukaryota</taxon>
        <taxon>Viridiplantae</taxon>
        <taxon>Streptophyta</taxon>
        <taxon>Embryophyta</taxon>
        <taxon>Tracheophyta</taxon>
        <taxon>Spermatophyta</taxon>
        <taxon>Magnoliopsida</taxon>
        <taxon>eudicotyledons</taxon>
        <taxon>Gunneridae</taxon>
        <taxon>Pentapetalae</taxon>
        <taxon>rosids</taxon>
        <taxon>fabids</taxon>
        <taxon>Fabales</taxon>
        <taxon>Fabaceae</taxon>
        <taxon>Papilionoideae</taxon>
        <taxon>50 kb inversion clade</taxon>
        <taxon>dalbergioids sensu lato</taxon>
        <taxon>Dalbergieae</taxon>
        <taxon>Pterocarpus clade</taxon>
        <taxon>Stylosanthes</taxon>
    </lineage>
</organism>
<comment type="caution">
    <text evidence="1">The sequence shown here is derived from an EMBL/GenBank/DDBJ whole genome shotgun (WGS) entry which is preliminary data.</text>
</comment>
<proteinExistence type="predicted"/>
<protein>
    <submittedName>
        <fullName evidence="1">Uncharacterized protein</fullName>
    </submittedName>
</protein>
<accession>A0ABU6UPY7</accession>
<reference evidence="1 2" key="1">
    <citation type="journal article" date="2023" name="Plants (Basel)">
        <title>Bridging the Gap: Combining Genomics and Transcriptomics Approaches to Understand Stylosanthes scabra, an Orphan Legume from the Brazilian Caatinga.</title>
        <authorList>
            <person name="Ferreira-Neto J.R.C."/>
            <person name="da Silva M.D."/>
            <person name="Binneck E."/>
            <person name="de Melo N.F."/>
            <person name="da Silva R.H."/>
            <person name="de Melo A.L.T.M."/>
            <person name="Pandolfi V."/>
            <person name="Bustamante F.O."/>
            <person name="Brasileiro-Vidal A.C."/>
            <person name="Benko-Iseppon A.M."/>
        </authorList>
    </citation>
    <scope>NUCLEOTIDE SEQUENCE [LARGE SCALE GENOMIC DNA]</scope>
    <source>
        <tissue evidence="1">Leaves</tissue>
    </source>
</reference>
<dbReference type="Proteomes" id="UP001341840">
    <property type="component" value="Unassembled WGS sequence"/>
</dbReference>
<keyword evidence="2" id="KW-1185">Reference proteome</keyword>
<evidence type="ECO:0000313" key="1">
    <source>
        <dbReference type="EMBL" id="MED6161923.1"/>
    </source>
</evidence>
<dbReference type="EMBL" id="JASCZI010121481">
    <property type="protein sequence ID" value="MED6161923.1"/>
    <property type="molecule type" value="Genomic_DNA"/>
</dbReference>